<evidence type="ECO:0000313" key="5">
    <source>
        <dbReference type="Proteomes" id="UP001251870"/>
    </source>
</evidence>
<gene>
    <name evidence="4" type="ORF">RIL96_09215</name>
</gene>
<dbReference type="InterPro" id="IPR021949">
    <property type="entry name" value="DUF3566_TM"/>
</dbReference>
<keyword evidence="5" id="KW-1185">Reference proteome</keyword>
<accession>A0ABU2DTA8</accession>
<dbReference type="EMBL" id="JAVKGR010000010">
    <property type="protein sequence ID" value="MDR8019742.1"/>
    <property type="molecule type" value="Genomic_DNA"/>
</dbReference>
<evidence type="ECO:0000256" key="1">
    <source>
        <dbReference type="SAM" id="MobiDB-lite"/>
    </source>
</evidence>
<organism evidence="4 5">
    <name type="scientific">Nesterenkonia aerolata</name>
    <dbReference type="NCBI Taxonomy" id="3074079"/>
    <lineage>
        <taxon>Bacteria</taxon>
        <taxon>Bacillati</taxon>
        <taxon>Actinomycetota</taxon>
        <taxon>Actinomycetes</taxon>
        <taxon>Micrococcales</taxon>
        <taxon>Micrococcaceae</taxon>
        <taxon>Nesterenkonia</taxon>
    </lineage>
</organism>
<evidence type="ECO:0000259" key="3">
    <source>
        <dbReference type="Pfam" id="PF12089"/>
    </source>
</evidence>
<proteinExistence type="predicted"/>
<keyword evidence="2" id="KW-0472">Membrane</keyword>
<dbReference type="Pfam" id="PF12089">
    <property type="entry name" value="DUF3566"/>
    <property type="match status" value="1"/>
</dbReference>
<keyword evidence="2" id="KW-0812">Transmembrane</keyword>
<keyword evidence="2" id="KW-1133">Transmembrane helix</keyword>
<feature type="region of interest" description="Disordered" evidence="1">
    <location>
        <begin position="1"/>
        <end position="109"/>
    </location>
</feature>
<sequence>MSANSSEGGESRPASRFPAPRPRAHGGSSSGEAQSGAAKPEATQASTSASGAEAQRTGQKQPARPTAGEAEKRGPAPAGRRPAPRPRPAPAGAGRGRTNPGLVRPTPRAKVRKARLLVSKVDPWSVLKMSFLLSVALGIMTVVCAVMLWSAMDLTGIFDRVNDLIGQVLGGEGDTEGGAIVIQEMVTLGQVASFATIIAVVNVVVLTVISMLGAVLYNISASLVGGVGVTLTDD</sequence>
<reference evidence="4 5" key="1">
    <citation type="submission" date="2023-09" db="EMBL/GenBank/DDBJ databases">
        <title>Description of three actinobacteria isolated from air of manufacturing shop in a pharmaceutical factory.</title>
        <authorList>
            <person name="Zhang D.-F."/>
        </authorList>
    </citation>
    <scope>NUCLEOTIDE SEQUENCE [LARGE SCALE GENOMIC DNA]</scope>
    <source>
        <strain evidence="4 5">LY-0111</strain>
    </source>
</reference>
<evidence type="ECO:0000313" key="4">
    <source>
        <dbReference type="EMBL" id="MDR8019742.1"/>
    </source>
</evidence>
<feature type="transmembrane region" description="Helical" evidence="2">
    <location>
        <begin position="130"/>
        <end position="152"/>
    </location>
</feature>
<feature type="transmembrane region" description="Helical" evidence="2">
    <location>
        <begin position="194"/>
        <end position="217"/>
    </location>
</feature>
<feature type="compositionally biased region" description="Polar residues" evidence="1">
    <location>
        <begin position="43"/>
        <end position="60"/>
    </location>
</feature>
<feature type="domain" description="DUF3566" evidence="3">
    <location>
        <begin position="112"/>
        <end position="233"/>
    </location>
</feature>
<evidence type="ECO:0000256" key="2">
    <source>
        <dbReference type="SAM" id="Phobius"/>
    </source>
</evidence>
<feature type="compositionally biased region" description="Low complexity" evidence="1">
    <location>
        <begin position="25"/>
        <end position="38"/>
    </location>
</feature>
<protein>
    <submittedName>
        <fullName evidence="4">DUF3566 domain-containing protein</fullName>
    </submittedName>
</protein>
<comment type="caution">
    <text evidence="4">The sequence shown here is derived from an EMBL/GenBank/DDBJ whole genome shotgun (WGS) entry which is preliminary data.</text>
</comment>
<dbReference type="RefSeq" id="WP_310548726.1">
    <property type="nucleotide sequence ID" value="NZ_JAVKGR010000010.1"/>
</dbReference>
<dbReference type="Proteomes" id="UP001251870">
    <property type="component" value="Unassembled WGS sequence"/>
</dbReference>
<name>A0ABU2DTA8_9MICC</name>